<gene>
    <name evidence="1" type="ORF">GN958_ATG03412</name>
</gene>
<dbReference type="Proteomes" id="UP000704712">
    <property type="component" value="Unassembled WGS sequence"/>
</dbReference>
<dbReference type="AlphaFoldDB" id="A0A8S9V4H6"/>
<proteinExistence type="predicted"/>
<reference evidence="1" key="1">
    <citation type="submission" date="2020-03" db="EMBL/GenBank/DDBJ databases">
        <title>Hybrid Assembly of Korean Phytophthora infestans isolates.</title>
        <authorList>
            <person name="Prokchorchik M."/>
            <person name="Lee Y."/>
            <person name="Seo J."/>
            <person name="Cho J.-H."/>
            <person name="Park Y.-E."/>
            <person name="Jang D.-C."/>
            <person name="Im J.-S."/>
            <person name="Choi J.-G."/>
            <person name="Park H.-J."/>
            <person name="Lee G.-B."/>
            <person name="Lee Y.-G."/>
            <person name="Hong S.-Y."/>
            <person name="Cho K."/>
            <person name="Sohn K.H."/>
        </authorList>
    </citation>
    <scope>NUCLEOTIDE SEQUENCE</scope>
    <source>
        <strain evidence="1">KR_2_A2</strain>
    </source>
</reference>
<protein>
    <submittedName>
        <fullName evidence="1">Uncharacterized protein</fullName>
    </submittedName>
</protein>
<evidence type="ECO:0000313" key="1">
    <source>
        <dbReference type="EMBL" id="KAF4147403.1"/>
    </source>
</evidence>
<organism evidence="1 2">
    <name type="scientific">Phytophthora infestans</name>
    <name type="common">Potato late blight agent</name>
    <name type="synonym">Botrytis infestans</name>
    <dbReference type="NCBI Taxonomy" id="4787"/>
    <lineage>
        <taxon>Eukaryota</taxon>
        <taxon>Sar</taxon>
        <taxon>Stramenopiles</taxon>
        <taxon>Oomycota</taxon>
        <taxon>Peronosporomycetes</taxon>
        <taxon>Peronosporales</taxon>
        <taxon>Peronosporaceae</taxon>
        <taxon>Phytophthora</taxon>
    </lineage>
</organism>
<comment type="caution">
    <text evidence="1">The sequence shown here is derived from an EMBL/GenBank/DDBJ whole genome shotgun (WGS) entry which is preliminary data.</text>
</comment>
<evidence type="ECO:0000313" key="2">
    <source>
        <dbReference type="Proteomes" id="UP000704712"/>
    </source>
</evidence>
<name>A0A8S9V4H6_PHYIN</name>
<accession>A0A8S9V4H6</accession>
<dbReference type="EMBL" id="JAACNO010000469">
    <property type="protein sequence ID" value="KAF4147403.1"/>
    <property type="molecule type" value="Genomic_DNA"/>
</dbReference>
<sequence length="75" mass="8079">MVVGINAYSVDNAVASKETVGRSSLLVSAMSVTSTGISRMSTLEVSKEMMAMSSCSLPRENRRLHGYWTAEPVPI</sequence>